<evidence type="ECO:0000256" key="4">
    <source>
        <dbReference type="ARBA" id="ARBA00022679"/>
    </source>
</evidence>
<dbReference type="PANTHER" id="PTHR33908:SF3">
    <property type="entry name" value="UNDECAPRENYL PHOSPHATE-ALPHA-4-AMINO-4-DEOXY-L-ARABINOSE ARABINOSYL TRANSFERASE"/>
    <property type="match status" value="1"/>
</dbReference>
<feature type="transmembrane region" description="Helical" evidence="9">
    <location>
        <begin position="238"/>
        <end position="256"/>
    </location>
</feature>
<dbReference type="PATRIC" id="fig|1035195.3.peg.1269"/>
<evidence type="ECO:0000256" key="3">
    <source>
        <dbReference type="ARBA" id="ARBA00022676"/>
    </source>
</evidence>
<keyword evidence="6 9" id="KW-1133">Transmembrane helix</keyword>
<keyword evidence="7 9" id="KW-0472">Membrane</keyword>
<feature type="compositionally biased region" description="Polar residues" evidence="8">
    <location>
        <begin position="1"/>
        <end position="13"/>
    </location>
</feature>
<dbReference type="InterPro" id="IPR038731">
    <property type="entry name" value="RgtA/B/C-like"/>
</dbReference>
<feature type="domain" description="Glycosyltransferase RgtA/B/C/D-like" evidence="10">
    <location>
        <begin position="94"/>
        <end position="248"/>
    </location>
</feature>
<feature type="transmembrane region" description="Helical" evidence="9">
    <location>
        <begin position="39"/>
        <end position="56"/>
    </location>
</feature>
<dbReference type="OrthoDB" id="5241882at2"/>
<feature type="compositionally biased region" description="Polar residues" evidence="8">
    <location>
        <begin position="682"/>
        <end position="693"/>
    </location>
</feature>
<keyword evidence="2" id="KW-1003">Cell membrane</keyword>
<feature type="transmembrane region" description="Helical" evidence="9">
    <location>
        <begin position="213"/>
        <end position="231"/>
    </location>
</feature>
<evidence type="ECO:0000256" key="9">
    <source>
        <dbReference type="SAM" id="Phobius"/>
    </source>
</evidence>
<comment type="subcellular location">
    <subcellularLocation>
        <location evidence="1">Cell membrane</location>
        <topology evidence="1">Multi-pass membrane protein</topology>
    </subcellularLocation>
</comment>
<feature type="transmembrane region" description="Helical" evidence="9">
    <location>
        <begin position="466"/>
        <end position="486"/>
    </location>
</feature>
<evidence type="ECO:0000256" key="2">
    <source>
        <dbReference type="ARBA" id="ARBA00022475"/>
    </source>
</evidence>
<gene>
    <name evidence="12" type="ORF">HMPREF9997_01413</name>
</gene>
<feature type="domain" description="Putative mannosyltransferase YkcA/B-like C-terminal" evidence="11">
    <location>
        <begin position="602"/>
        <end position="701"/>
    </location>
</feature>
<feature type="region of interest" description="Disordered" evidence="8">
    <location>
        <begin position="668"/>
        <end position="693"/>
    </location>
</feature>
<dbReference type="GO" id="GO:0009103">
    <property type="term" value="P:lipopolysaccharide biosynthetic process"/>
    <property type="evidence" value="ECO:0007669"/>
    <property type="project" value="UniProtKB-ARBA"/>
</dbReference>
<evidence type="ECO:0000259" key="10">
    <source>
        <dbReference type="Pfam" id="PF13231"/>
    </source>
</evidence>
<feature type="compositionally biased region" description="Gly residues" evidence="8">
    <location>
        <begin position="577"/>
        <end position="595"/>
    </location>
</feature>
<feature type="compositionally biased region" description="Gly residues" evidence="8">
    <location>
        <begin position="506"/>
        <end position="524"/>
    </location>
</feature>
<keyword evidence="3 12" id="KW-0328">Glycosyltransferase</keyword>
<feature type="region of interest" description="Disordered" evidence="8">
    <location>
        <begin position="1"/>
        <end position="29"/>
    </location>
</feature>
<keyword evidence="4 12" id="KW-0808">Transferase</keyword>
<evidence type="ECO:0000256" key="7">
    <source>
        <dbReference type="ARBA" id="ARBA00023136"/>
    </source>
</evidence>
<evidence type="ECO:0000313" key="13">
    <source>
        <dbReference type="Proteomes" id="UP000010445"/>
    </source>
</evidence>
<evidence type="ECO:0000313" key="12">
    <source>
        <dbReference type="EMBL" id="EKX90198.1"/>
    </source>
</evidence>
<keyword evidence="13" id="KW-1185">Reference proteome</keyword>
<reference evidence="12 13" key="1">
    <citation type="submission" date="2012-05" db="EMBL/GenBank/DDBJ databases">
        <authorList>
            <person name="Weinstock G."/>
            <person name="Sodergren E."/>
            <person name="Lobos E.A."/>
            <person name="Fulton L."/>
            <person name="Fulton R."/>
            <person name="Courtney L."/>
            <person name="Fronick C."/>
            <person name="O'Laughlin M."/>
            <person name="Godfrey J."/>
            <person name="Wilson R.M."/>
            <person name="Miner T."/>
            <person name="Farmer C."/>
            <person name="Delehaunty K."/>
            <person name="Cordes M."/>
            <person name="Minx P."/>
            <person name="Tomlinson C."/>
            <person name="Chen J."/>
            <person name="Wollam A."/>
            <person name="Pepin K.H."/>
            <person name="Bhonagiri V."/>
            <person name="Zhang X."/>
            <person name="Suruliraj S."/>
            <person name="Warren W."/>
            <person name="Mitreva M."/>
            <person name="Mardis E.R."/>
            <person name="Wilson R.K."/>
        </authorList>
    </citation>
    <scope>NUCLEOTIDE SEQUENCE [LARGE SCALE GENOMIC DNA]</scope>
    <source>
        <strain evidence="12 13">F0235</strain>
    </source>
</reference>
<evidence type="ECO:0000256" key="1">
    <source>
        <dbReference type="ARBA" id="ARBA00004651"/>
    </source>
</evidence>
<protein>
    <submittedName>
        <fullName evidence="12">Dolichyl-phosphate-mannose-protein mannosyltransferase</fullName>
    </submittedName>
</protein>
<dbReference type="Pfam" id="PF24878">
    <property type="entry name" value="YkcB_C"/>
    <property type="match status" value="1"/>
</dbReference>
<feature type="transmembrane region" description="Helical" evidence="9">
    <location>
        <begin position="191"/>
        <end position="207"/>
    </location>
</feature>
<feature type="transmembrane region" description="Helical" evidence="9">
    <location>
        <begin position="325"/>
        <end position="342"/>
    </location>
</feature>
<evidence type="ECO:0000256" key="5">
    <source>
        <dbReference type="ARBA" id="ARBA00022692"/>
    </source>
</evidence>
<dbReference type="GO" id="GO:0005886">
    <property type="term" value="C:plasma membrane"/>
    <property type="evidence" value="ECO:0007669"/>
    <property type="project" value="UniProtKB-SubCell"/>
</dbReference>
<organism evidence="12 13">
    <name type="scientific">Corynebacterium durum F0235</name>
    <dbReference type="NCBI Taxonomy" id="1035195"/>
    <lineage>
        <taxon>Bacteria</taxon>
        <taxon>Bacillati</taxon>
        <taxon>Actinomycetota</taxon>
        <taxon>Actinomycetes</taxon>
        <taxon>Mycobacteriales</taxon>
        <taxon>Corynebacteriaceae</taxon>
        <taxon>Corynebacterium</taxon>
    </lineage>
</organism>
<proteinExistence type="predicted"/>
<evidence type="ECO:0000256" key="6">
    <source>
        <dbReference type="ARBA" id="ARBA00022989"/>
    </source>
</evidence>
<dbReference type="InterPro" id="IPR056785">
    <property type="entry name" value="YkcA/B-like_C"/>
</dbReference>
<feature type="transmembrane region" description="Helical" evidence="9">
    <location>
        <begin position="433"/>
        <end position="454"/>
    </location>
</feature>
<dbReference type="HOGENOM" id="CLU_007261_1_0_11"/>
<feature type="compositionally biased region" description="Gly residues" evidence="8">
    <location>
        <begin position="670"/>
        <end position="680"/>
    </location>
</feature>
<accession>L1MG11</accession>
<dbReference type="GO" id="GO:0016763">
    <property type="term" value="F:pentosyltransferase activity"/>
    <property type="evidence" value="ECO:0007669"/>
    <property type="project" value="TreeGrafter"/>
</dbReference>
<feature type="transmembrane region" description="Helical" evidence="9">
    <location>
        <begin position="379"/>
        <end position="400"/>
    </location>
</feature>
<dbReference type="AlphaFoldDB" id="L1MG11"/>
<dbReference type="eggNOG" id="COG1807">
    <property type="taxonomic scope" value="Bacteria"/>
</dbReference>
<feature type="region of interest" description="Disordered" evidence="8">
    <location>
        <begin position="502"/>
        <end position="595"/>
    </location>
</feature>
<dbReference type="Pfam" id="PF13231">
    <property type="entry name" value="PMT_2"/>
    <property type="match status" value="1"/>
</dbReference>
<sequence>MSVTLSPGASETQRPIVPGPVPPHSQRDTATRRLPWEKIGFVSLLLVTAVLYFWNLSINDYGNSFYAAAAQAGANNWTAFFFGSSDMANSITVDKTPLSLWPMMLAVKIFGLNSYSLLGPEALLGVASVALLYRTVRRYHGVPAALIAGWALALTPVATLMFRFNNPDAMLVFLMIAAVWAGLRGVEDGRWRWAVAAGAFIGLGFLAKQLQVLLIVPPLALMWLICARGGVMRRIGQLLAAGASMVAAVAWYIAAVELWPADKRPYIGGSQNNSIIELTLGYNGLGRLNGNETGSVVPGGGQGQGGAWGETGIFRMFESAQGGQIAWLLPLALVLFVVGLWVTRTAARTSTIRASYIAWGGWLVATALTFSFMQGIFHQYYTVALAPAIAALVGAGLIDAHRSTSRVIHTVLAASMLGSSIWAYILLNRSSDFLPWLKFVVVTAGVITFVLIMIHTFAPRLLNPKMLLASTLVAGSLTLLSGPLAYSLETVNSSNMGSIPTAGPAVAGGMGGPGGQGGPGGPDGHNGNMMPPTGGNDGNTGQAHGQQRPAPPSQNGTMPTPPNGSADGAGTPDGQASQGGPGGGQGGPGGLLGGGDASAEVTSLLTANADSYTWVAATSGSQSAATYQLAAGYSVMPIGGFNGSDPSPTLEQFKQWVAEGKIHYYIVSDGPGGGPGGPGGENSDSSTERTSSQIQSWIEENFTAQTVDGVTMYDLSS</sequence>
<dbReference type="GO" id="GO:0010041">
    <property type="term" value="P:response to iron(III) ion"/>
    <property type="evidence" value="ECO:0007669"/>
    <property type="project" value="TreeGrafter"/>
</dbReference>
<comment type="caution">
    <text evidence="12">The sequence shown here is derived from an EMBL/GenBank/DDBJ whole genome shotgun (WGS) entry which is preliminary data.</text>
</comment>
<feature type="transmembrane region" description="Helical" evidence="9">
    <location>
        <begin position="145"/>
        <end position="163"/>
    </location>
</feature>
<dbReference type="PANTHER" id="PTHR33908">
    <property type="entry name" value="MANNOSYLTRANSFERASE YKCB-RELATED"/>
    <property type="match status" value="1"/>
</dbReference>
<keyword evidence="5 9" id="KW-0812">Transmembrane</keyword>
<feature type="transmembrane region" description="Helical" evidence="9">
    <location>
        <begin position="354"/>
        <end position="373"/>
    </location>
</feature>
<dbReference type="Proteomes" id="UP000010445">
    <property type="component" value="Unassembled WGS sequence"/>
</dbReference>
<name>L1MG11_9CORY</name>
<feature type="transmembrane region" description="Helical" evidence="9">
    <location>
        <begin position="407"/>
        <end position="427"/>
    </location>
</feature>
<evidence type="ECO:0000256" key="8">
    <source>
        <dbReference type="SAM" id="MobiDB-lite"/>
    </source>
</evidence>
<dbReference type="InterPro" id="IPR050297">
    <property type="entry name" value="LipidA_mod_glycosyltrf_83"/>
</dbReference>
<evidence type="ECO:0000259" key="11">
    <source>
        <dbReference type="Pfam" id="PF24878"/>
    </source>
</evidence>
<feature type="transmembrane region" description="Helical" evidence="9">
    <location>
        <begin position="109"/>
        <end position="133"/>
    </location>
</feature>
<dbReference type="RefSeq" id="WP_006063642.1">
    <property type="nucleotide sequence ID" value="NZ_KB290831.1"/>
</dbReference>
<feature type="transmembrane region" description="Helical" evidence="9">
    <location>
        <begin position="169"/>
        <end position="186"/>
    </location>
</feature>
<dbReference type="STRING" id="1035195.HMPREF9997_01413"/>
<dbReference type="EMBL" id="AMEM01000018">
    <property type="protein sequence ID" value="EKX90198.1"/>
    <property type="molecule type" value="Genomic_DNA"/>
</dbReference>